<dbReference type="InterPro" id="IPR013785">
    <property type="entry name" value="Aldolase_TIM"/>
</dbReference>
<evidence type="ECO:0000313" key="5">
    <source>
        <dbReference type="EMBL" id="AOO13354.1"/>
    </source>
</evidence>
<dbReference type="EMBL" id="KX349306">
    <property type="protein sequence ID" value="AOO14870.1"/>
    <property type="molecule type" value="Genomic_DNA"/>
</dbReference>
<proteinExistence type="predicted"/>
<evidence type="ECO:0000256" key="2">
    <source>
        <dbReference type="ARBA" id="ARBA00022490"/>
    </source>
</evidence>
<dbReference type="PANTHER" id="PTHR10683:SF40">
    <property type="entry name" value="FRUCTOSE-6-PHOSPHATE ALDOLASE 1-RELATED"/>
    <property type="match status" value="1"/>
</dbReference>
<reference evidence="12 13" key="1">
    <citation type="journal article" date="2016" name="Environ. Microbiol.">
        <title>Genomic diversification of marine cyanophages into stable ecotypes.</title>
        <authorList>
            <person name="Marston M.F."/>
            <person name="Martiny J.B."/>
        </authorList>
    </citation>
    <scope>NUCLEOTIDE SEQUENCE [LARGE SCALE GENOMIC DNA]</scope>
    <source>
        <strain evidence="4">LIS_02_1110</strain>
        <strain evidence="5">LIS_22_0610</strain>
        <strain evidence="6">Np_11_1211</strain>
        <strain evidence="7">Np_45_0711</strain>
        <strain evidence="8">RW_03_0110</strain>
        <strain evidence="9">Sn_18_0910</strain>
        <strain evidence="10">Sn_23_0910</strain>
        <strain evidence="11">W1_23_0910</strain>
    </source>
</reference>
<evidence type="ECO:0000256" key="3">
    <source>
        <dbReference type="ARBA" id="ARBA00023270"/>
    </source>
</evidence>
<evidence type="ECO:0000313" key="13">
    <source>
        <dbReference type="Proteomes" id="UP000223576"/>
    </source>
</evidence>
<dbReference type="Proteomes" id="UP000223981">
    <property type="component" value="Segment"/>
</dbReference>
<evidence type="ECO:0000313" key="9">
    <source>
        <dbReference type="EMBL" id="AOO14438.1"/>
    </source>
</evidence>
<dbReference type="EMBL" id="KX349300">
    <property type="protein sequence ID" value="AOO13570.1"/>
    <property type="molecule type" value="Genomic_DNA"/>
</dbReference>
<gene>
    <name evidence="4" type="ORF">LIS021110_024</name>
    <name evidence="5" type="ORF">LIS110610_024</name>
    <name evidence="6" type="ORF">Np111211_024</name>
    <name evidence="7" type="ORF">Np450711_024</name>
    <name evidence="8" type="ORF">RW030110_024</name>
    <name evidence="9" type="ORF">Sn180910_024</name>
    <name evidence="10" type="ORF">Sn230910_024</name>
    <name evidence="11" type="ORF">W1230910_024</name>
</gene>
<dbReference type="EMBL" id="KX349301">
    <property type="protein sequence ID" value="AOO13786.1"/>
    <property type="molecule type" value="Genomic_DNA"/>
</dbReference>
<keyword evidence="3" id="KW-0704">Schiff base</keyword>
<evidence type="ECO:0000256" key="1">
    <source>
        <dbReference type="ARBA" id="ARBA00004496"/>
    </source>
</evidence>
<evidence type="ECO:0000313" key="4">
    <source>
        <dbReference type="EMBL" id="AOO13138.1"/>
    </source>
</evidence>
<name>A0A1D7SKF3_9CAUD</name>
<evidence type="ECO:0000313" key="14">
    <source>
        <dbReference type="Proteomes" id="UP000224953"/>
    </source>
</evidence>
<dbReference type="EMBL" id="KX349302">
    <property type="protein sequence ID" value="AOO14002.1"/>
    <property type="molecule type" value="Genomic_DNA"/>
</dbReference>
<dbReference type="Pfam" id="PF00923">
    <property type="entry name" value="TAL_FSA"/>
    <property type="match status" value="1"/>
</dbReference>
<dbReference type="EMBL" id="KX349298">
    <property type="protein sequence ID" value="AOO13138.1"/>
    <property type="molecule type" value="Genomic_DNA"/>
</dbReference>
<dbReference type="Proteomes" id="UP000224257">
    <property type="component" value="Segment"/>
</dbReference>
<dbReference type="EMBL" id="KX349304">
    <property type="protein sequence ID" value="AOO14438.1"/>
    <property type="molecule type" value="Genomic_DNA"/>
</dbReference>
<evidence type="ECO:0000313" key="12">
    <source>
        <dbReference type="Proteomes" id="UP000223288"/>
    </source>
</evidence>
<dbReference type="CDD" id="cd00956">
    <property type="entry name" value="Transaldolase_FSA"/>
    <property type="match status" value="1"/>
</dbReference>
<dbReference type="InterPro" id="IPR001585">
    <property type="entry name" value="TAL/FSA"/>
</dbReference>
<dbReference type="Proteomes" id="UP000225808">
    <property type="component" value="Segment"/>
</dbReference>
<sequence>MKIFLDTSDPDLIRSAYKTGLIDGVTTNPSLMLAQGKEPKEVIKEIADIFEGQYASISAEVNSENVEDMLVEAEPFYHISQNITIKVPCNYDGLLACKNLSDFGVGVNVTLVFSISQAILAAKAGASFVSPFIGRVEDQRFDALGLIKGIVGTFETHAVHDTEVLAASTRSVEHIEKAFLYGADVVTMPPALFWKMYKHALTDAGLEKFKEDWKSLKEKL</sequence>
<dbReference type="InterPro" id="IPR018225">
    <property type="entry name" value="Transaldolase_AS"/>
</dbReference>
<evidence type="ECO:0000313" key="6">
    <source>
        <dbReference type="EMBL" id="AOO13570.1"/>
    </source>
</evidence>
<evidence type="ECO:0000313" key="7">
    <source>
        <dbReference type="EMBL" id="AOO13786.1"/>
    </source>
</evidence>
<dbReference type="Proteomes" id="UP000223576">
    <property type="component" value="Segment"/>
</dbReference>
<evidence type="ECO:0000313" key="10">
    <source>
        <dbReference type="EMBL" id="AOO14654.1"/>
    </source>
</evidence>
<dbReference type="Gene3D" id="3.20.20.70">
    <property type="entry name" value="Aldolase class I"/>
    <property type="match status" value="1"/>
</dbReference>
<protein>
    <submittedName>
        <fullName evidence="8">Transaldolase</fullName>
    </submittedName>
</protein>
<dbReference type="EMBL" id="KX349305">
    <property type="protein sequence ID" value="AOO14654.1"/>
    <property type="molecule type" value="Genomic_DNA"/>
</dbReference>
<accession>A0A1D7SKF3</accession>
<dbReference type="PANTHER" id="PTHR10683">
    <property type="entry name" value="TRANSALDOLASE"/>
    <property type="match status" value="1"/>
</dbReference>
<dbReference type="EMBL" id="KX349299">
    <property type="protein sequence ID" value="AOO13354.1"/>
    <property type="molecule type" value="Genomic_DNA"/>
</dbReference>
<dbReference type="PROSITE" id="PS01054">
    <property type="entry name" value="TRANSALDOLASE_1"/>
    <property type="match status" value="1"/>
</dbReference>
<keyword evidence="2" id="KW-0963">Cytoplasm</keyword>
<dbReference type="Proteomes" id="UP000224953">
    <property type="component" value="Genome"/>
</dbReference>
<comment type="subcellular location">
    <subcellularLocation>
        <location evidence="1">Cytoplasm</location>
    </subcellularLocation>
</comment>
<dbReference type="GO" id="GO:0016832">
    <property type="term" value="F:aldehyde-lyase activity"/>
    <property type="evidence" value="ECO:0007669"/>
    <property type="project" value="InterPro"/>
</dbReference>
<organism evidence="8 14">
    <name type="scientific">Cyanophage S-RIM14</name>
    <dbReference type="NCBI Taxonomy" id="1278423"/>
    <lineage>
        <taxon>Viruses</taxon>
        <taxon>Duplodnaviria</taxon>
        <taxon>Heunggongvirae</taxon>
        <taxon>Uroviricota</taxon>
        <taxon>Caudoviricetes</taxon>
        <taxon>Pantevenvirales</taxon>
        <taxon>Kyanoviridae</taxon>
        <taxon>Ahtivirus</taxon>
        <taxon>Ahtivirus sagseatwo</taxon>
    </lineage>
</organism>
<dbReference type="InterPro" id="IPR033919">
    <property type="entry name" value="TSA/FSA_arc/bac"/>
</dbReference>
<dbReference type="Proteomes" id="UP000223288">
    <property type="component" value="Segment"/>
</dbReference>
<dbReference type="SUPFAM" id="SSF51569">
    <property type="entry name" value="Aldolase"/>
    <property type="match status" value="1"/>
</dbReference>
<dbReference type="Proteomes" id="UP000226173">
    <property type="component" value="Segment"/>
</dbReference>
<dbReference type="FunFam" id="3.20.20.70:FF:000018">
    <property type="entry name" value="Probable transaldolase"/>
    <property type="match status" value="1"/>
</dbReference>
<dbReference type="GO" id="GO:0005975">
    <property type="term" value="P:carbohydrate metabolic process"/>
    <property type="evidence" value="ECO:0007669"/>
    <property type="project" value="InterPro"/>
</dbReference>
<evidence type="ECO:0000313" key="11">
    <source>
        <dbReference type="EMBL" id="AOO14870.1"/>
    </source>
</evidence>
<evidence type="ECO:0000313" key="8">
    <source>
        <dbReference type="EMBL" id="AOO14002.1"/>
    </source>
</evidence>
<dbReference type="Proteomes" id="UP000225271">
    <property type="component" value="Segment"/>
</dbReference>